<evidence type="ECO:0000256" key="8">
    <source>
        <dbReference type="ARBA" id="ARBA00047469"/>
    </source>
</evidence>
<comment type="catalytic activity">
    <reaction evidence="8">
        <text>tRNA(Leu) + L-leucine + ATP = L-leucyl-tRNA(Leu) + AMP + diphosphate</text>
        <dbReference type="Rhea" id="RHEA:11688"/>
        <dbReference type="Rhea" id="RHEA-COMP:9613"/>
        <dbReference type="Rhea" id="RHEA-COMP:9622"/>
        <dbReference type="ChEBI" id="CHEBI:30616"/>
        <dbReference type="ChEBI" id="CHEBI:33019"/>
        <dbReference type="ChEBI" id="CHEBI:57427"/>
        <dbReference type="ChEBI" id="CHEBI:78442"/>
        <dbReference type="ChEBI" id="CHEBI:78494"/>
        <dbReference type="ChEBI" id="CHEBI:456215"/>
        <dbReference type="EC" id="6.1.1.4"/>
    </reaction>
</comment>
<evidence type="ECO:0000256" key="3">
    <source>
        <dbReference type="ARBA" id="ARBA00022598"/>
    </source>
</evidence>
<evidence type="ECO:0000256" key="2">
    <source>
        <dbReference type="ARBA" id="ARBA00013164"/>
    </source>
</evidence>
<feature type="domain" description="Methionyl/Valyl/Leucyl/Isoleucyl-tRNA synthetase anticodon-binding" evidence="9">
    <location>
        <begin position="20"/>
        <end position="139"/>
    </location>
</feature>
<feature type="non-terminal residue" evidence="10">
    <location>
        <position position="1"/>
    </location>
</feature>
<evidence type="ECO:0000256" key="6">
    <source>
        <dbReference type="ARBA" id="ARBA00022917"/>
    </source>
</evidence>
<keyword evidence="3" id="KW-0436">Ligase</keyword>
<dbReference type="Gene3D" id="3.10.20.590">
    <property type="match status" value="1"/>
</dbReference>
<evidence type="ECO:0000313" key="10">
    <source>
        <dbReference type="EMBL" id="GAF96102.1"/>
    </source>
</evidence>
<evidence type="ECO:0000259" key="9">
    <source>
        <dbReference type="Pfam" id="PF08264"/>
    </source>
</evidence>
<organism evidence="10">
    <name type="scientific">marine sediment metagenome</name>
    <dbReference type="NCBI Taxonomy" id="412755"/>
    <lineage>
        <taxon>unclassified sequences</taxon>
        <taxon>metagenomes</taxon>
        <taxon>ecological metagenomes</taxon>
    </lineage>
</organism>
<dbReference type="GO" id="GO:0005829">
    <property type="term" value="C:cytosol"/>
    <property type="evidence" value="ECO:0007669"/>
    <property type="project" value="TreeGrafter"/>
</dbReference>
<dbReference type="EC" id="6.1.1.4" evidence="2"/>
<dbReference type="GO" id="GO:0004823">
    <property type="term" value="F:leucine-tRNA ligase activity"/>
    <property type="evidence" value="ECO:0007669"/>
    <property type="project" value="UniProtKB-EC"/>
</dbReference>
<evidence type="ECO:0000256" key="7">
    <source>
        <dbReference type="ARBA" id="ARBA00023146"/>
    </source>
</evidence>
<gene>
    <name evidence="10" type="ORF">S01H1_21599</name>
</gene>
<dbReference type="InterPro" id="IPR002302">
    <property type="entry name" value="Leu-tRNA-ligase"/>
</dbReference>
<dbReference type="InterPro" id="IPR009080">
    <property type="entry name" value="tRNAsynth_Ia_anticodon-bd"/>
</dbReference>
<dbReference type="FunFam" id="1.10.730.10:FF:000002">
    <property type="entry name" value="Leucine--tRNA ligase"/>
    <property type="match status" value="1"/>
</dbReference>
<comment type="caution">
    <text evidence="10">The sequence shown here is derived from an EMBL/GenBank/DDBJ whole genome shotgun (WGS) entry which is preliminary data.</text>
</comment>
<accession>X0U6W4</accession>
<dbReference type="GO" id="GO:0006429">
    <property type="term" value="P:leucyl-tRNA aminoacylation"/>
    <property type="evidence" value="ECO:0007669"/>
    <property type="project" value="InterPro"/>
</dbReference>
<dbReference type="SUPFAM" id="SSF47323">
    <property type="entry name" value="Anticodon-binding domain of a subclass of class I aminoacyl-tRNA synthetases"/>
    <property type="match status" value="1"/>
</dbReference>
<protein>
    <recommendedName>
        <fullName evidence="2">leucine--tRNA ligase</fullName>
        <ecNumber evidence="2">6.1.1.4</ecNumber>
    </recommendedName>
</protein>
<dbReference type="Pfam" id="PF08264">
    <property type="entry name" value="Anticodon_1"/>
    <property type="match status" value="1"/>
</dbReference>
<dbReference type="PANTHER" id="PTHR43740">
    <property type="entry name" value="LEUCYL-TRNA SYNTHETASE"/>
    <property type="match status" value="1"/>
</dbReference>
<keyword evidence="4" id="KW-0547">Nucleotide-binding</keyword>
<dbReference type="Gene3D" id="1.10.730.10">
    <property type="entry name" value="Isoleucyl-tRNA Synthetase, Domain 1"/>
    <property type="match status" value="1"/>
</dbReference>
<dbReference type="InterPro" id="IPR013155">
    <property type="entry name" value="M/V/L/I-tRNA-synth_anticd-bd"/>
</dbReference>
<reference evidence="10" key="1">
    <citation type="journal article" date="2014" name="Front. Microbiol.">
        <title>High frequency of phylogenetically diverse reductive dehalogenase-homologous genes in deep subseafloor sedimentary metagenomes.</title>
        <authorList>
            <person name="Kawai M."/>
            <person name="Futagami T."/>
            <person name="Toyoda A."/>
            <person name="Takaki Y."/>
            <person name="Nishi S."/>
            <person name="Hori S."/>
            <person name="Arai W."/>
            <person name="Tsubouchi T."/>
            <person name="Morono Y."/>
            <person name="Uchiyama I."/>
            <person name="Ito T."/>
            <person name="Fujiyama A."/>
            <person name="Inagaki F."/>
            <person name="Takami H."/>
        </authorList>
    </citation>
    <scope>NUCLEOTIDE SEQUENCE</scope>
    <source>
        <strain evidence="10">Expedition CK06-06</strain>
    </source>
</reference>
<dbReference type="CDD" id="cd07958">
    <property type="entry name" value="Anticodon_Ia_Leu_BEm"/>
    <property type="match status" value="1"/>
</dbReference>
<dbReference type="PANTHER" id="PTHR43740:SF2">
    <property type="entry name" value="LEUCINE--TRNA LIGASE, MITOCHONDRIAL"/>
    <property type="match status" value="1"/>
</dbReference>
<evidence type="ECO:0000256" key="5">
    <source>
        <dbReference type="ARBA" id="ARBA00022840"/>
    </source>
</evidence>
<comment type="similarity">
    <text evidence="1">Belongs to the class-I aminoacyl-tRNA synthetase family.</text>
</comment>
<proteinExistence type="inferred from homology"/>
<sequence length="183" mass="20587">ERVAAGPATLNHAALDEGGRKLWRRYNRTVKKVTEDIEGRFNFNTAVSAIMELVNELTPYSESEKGDDGLIRKVIEGLILILSPFVPFICEELWRRIGHTDAVLDQPWPSFLIDALEEESVEIPVQINGKVRARVVVPIETSRDPEALKEHVLATPEVTKRIEGKELVKVIAIPEKMVSIVVR</sequence>
<keyword evidence="5" id="KW-0067">ATP-binding</keyword>
<name>X0U6W4_9ZZZZ</name>
<dbReference type="GO" id="GO:0005524">
    <property type="term" value="F:ATP binding"/>
    <property type="evidence" value="ECO:0007669"/>
    <property type="project" value="UniProtKB-KW"/>
</dbReference>
<dbReference type="AlphaFoldDB" id="X0U6W4"/>
<dbReference type="EMBL" id="BARS01012008">
    <property type="protein sequence ID" value="GAF96102.1"/>
    <property type="molecule type" value="Genomic_DNA"/>
</dbReference>
<keyword evidence="6" id="KW-0648">Protein biosynthesis</keyword>
<evidence type="ECO:0000256" key="4">
    <source>
        <dbReference type="ARBA" id="ARBA00022741"/>
    </source>
</evidence>
<keyword evidence="7" id="KW-0030">Aminoacyl-tRNA synthetase</keyword>
<evidence type="ECO:0000256" key="1">
    <source>
        <dbReference type="ARBA" id="ARBA00005594"/>
    </source>
</evidence>